<evidence type="ECO:0000256" key="4">
    <source>
        <dbReference type="ARBA" id="ARBA00023242"/>
    </source>
</evidence>
<protein>
    <recommendedName>
        <fullName evidence="3">Elongin-C</fullName>
    </recommendedName>
</protein>
<dbReference type="FunFam" id="3.30.710.10:FF:000035">
    <property type="entry name" value="Elongin C transcription elongation factor"/>
    <property type="match status" value="1"/>
</dbReference>
<dbReference type="Gene3D" id="3.30.710.10">
    <property type="entry name" value="Potassium Channel Kv1.1, Chain A"/>
    <property type="match status" value="1"/>
</dbReference>
<dbReference type="GO" id="GO:0006511">
    <property type="term" value="P:ubiquitin-dependent protein catabolic process"/>
    <property type="evidence" value="ECO:0007669"/>
    <property type="project" value="InterPro"/>
</dbReference>
<dbReference type="FunCoup" id="A0A369KE49">
    <property type="interactions" value="316"/>
</dbReference>
<organism evidence="6 7">
    <name type="scientific">Hypsizygus marmoreus</name>
    <name type="common">White beech mushroom</name>
    <name type="synonym">Agaricus marmoreus</name>
    <dbReference type="NCBI Taxonomy" id="39966"/>
    <lineage>
        <taxon>Eukaryota</taxon>
        <taxon>Fungi</taxon>
        <taxon>Dikarya</taxon>
        <taxon>Basidiomycota</taxon>
        <taxon>Agaricomycotina</taxon>
        <taxon>Agaricomycetes</taxon>
        <taxon>Agaricomycetidae</taxon>
        <taxon>Agaricales</taxon>
        <taxon>Tricholomatineae</taxon>
        <taxon>Lyophyllaceae</taxon>
        <taxon>Hypsizygus</taxon>
    </lineage>
</organism>
<evidence type="ECO:0000256" key="2">
    <source>
        <dbReference type="ARBA" id="ARBA00009993"/>
    </source>
</evidence>
<comment type="similarity">
    <text evidence="2">Belongs to the SKP1 family.</text>
</comment>
<dbReference type="InParanoid" id="A0A369KE49"/>
<dbReference type="AlphaFoldDB" id="A0A369KE49"/>
<feature type="domain" description="SKP1 component POZ" evidence="5">
    <location>
        <begin position="16"/>
        <end position="76"/>
    </location>
</feature>
<proteinExistence type="inferred from homology"/>
<comment type="caution">
    <text evidence="6">The sequence shown here is derived from an EMBL/GenBank/DDBJ whole genome shotgun (WGS) entry which is preliminary data.</text>
</comment>
<dbReference type="PANTHER" id="PTHR20648">
    <property type="entry name" value="ELONGIN-C"/>
    <property type="match status" value="1"/>
</dbReference>
<evidence type="ECO:0000313" key="6">
    <source>
        <dbReference type="EMBL" id="RDB30043.1"/>
    </source>
</evidence>
<dbReference type="InterPro" id="IPR001232">
    <property type="entry name" value="SKP1-like"/>
</dbReference>
<dbReference type="InterPro" id="IPR016073">
    <property type="entry name" value="Skp1_comp_POZ"/>
</dbReference>
<dbReference type="InterPro" id="IPR011333">
    <property type="entry name" value="SKP1/BTB/POZ_sf"/>
</dbReference>
<dbReference type="Proteomes" id="UP000076154">
    <property type="component" value="Unassembled WGS sequence"/>
</dbReference>
<reference evidence="6" key="1">
    <citation type="submission" date="2018-04" db="EMBL/GenBank/DDBJ databases">
        <title>Whole genome sequencing of Hypsizygus marmoreus.</title>
        <authorList>
            <person name="Choi I.-G."/>
            <person name="Min B."/>
            <person name="Kim J.-G."/>
            <person name="Kim S."/>
            <person name="Oh Y.-L."/>
            <person name="Kong W.-S."/>
            <person name="Park H."/>
            <person name="Jeong J."/>
            <person name="Song E.-S."/>
        </authorList>
    </citation>
    <scope>NUCLEOTIDE SEQUENCE [LARGE SCALE GENOMIC DNA]</scope>
    <source>
        <strain evidence="6">51987-8</strain>
    </source>
</reference>
<keyword evidence="4" id="KW-0539">Nucleus</keyword>
<dbReference type="Pfam" id="PF03931">
    <property type="entry name" value="Skp1_POZ"/>
    <property type="match status" value="1"/>
</dbReference>
<sequence length="115" mass="13172">MTEDVDMQPEAKDTDWIKITSTDGFEYMIKRKIANTSGTIRSMLDTEMNYAEAVSRVCPLVQRGIIVEKALEYMAFRAHYESLGPKEDIPVNEFLERLPPEIVLEVLLAADYLEL</sequence>
<dbReference type="STRING" id="39966.A0A369KE49"/>
<evidence type="ECO:0000256" key="1">
    <source>
        <dbReference type="ARBA" id="ARBA00004123"/>
    </source>
</evidence>
<evidence type="ECO:0000313" key="7">
    <source>
        <dbReference type="Proteomes" id="UP000076154"/>
    </source>
</evidence>
<dbReference type="SMART" id="SM00512">
    <property type="entry name" value="Skp1"/>
    <property type="match status" value="1"/>
</dbReference>
<dbReference type="OrthoDB" id="249087at2759"/>
<evidence type="ECO:0000256" key="3">
    <source>
        <dbReference type="ARBA" id="ARBA00021347"/>
    </source>
</evidence>
<dbReference type="SUPFAM" id="SSF54695">
    <property type="entry name" value="POZ domain"/>
    <property type="match status" value="1"/>
</dbReference>
<dbReference type="GO" id="GO:0005634">
    <property type="term" value="C:nucleus"/>
    <property type="evidence" value="ECO:0007669"/>
    <property type="project" value="UniProtKB-SubCell"/>
</dbReference>
<dbReference type="EMBL" id="LUEZ02000009">
    <property type="protein sequence ID" value="RDB30043.1"/>
    <property type="molecule type" value="Genomic_DNA"/>
</dbReference>
<evidence type="ECO:0000259" key="5">
    <source>
        <dbReference type="Pfam" id="PF03931"/>
    </source>
</evidence>
<name>A0A369KE49_HYPMA</name>
<gene>
    <name evidence="6" type="primary">elc1</name>
    <name evidence="6" type="ORF">Hypma_014080</name>
</gene>
<comment type="subcellular location">
    <subcellularLocation>
        <location evidence="1">Nucleus</location>
    </subcellularLocation>
</comment>
<keyword evidence="7" id="KW-1185">Reference proteome</keyword>
<dbReference type="InterPro" id="IPR039948">
    <property type="entry name" value="ELC1"/>
</dbReference>
<accession>A0A369KE49</accession>